<keyword evidence="3" id="KW-1185">Reference proteome</keyword>
<accession>A0ABP0J4J2</accession>
<organism evidence="2 3">
    <name type="scientific">Durusdinium trenchii</name>
    <dbReference type="NCBI Taxonomy" id="1381693"/>
    <lineage>
        <taxon>Eukaryota</taxon>
        <taxon>Sar</taxon>
        <taxon>Alveolata</taxon>
        <taxon>Dinophyceae</taxon>
        <taxon>Suessiales</taxon>
        <taxon>Symbiodiniaceae</taxon>
        <taxon>Durusdinium</taxon>
    </lineage>
</organism>
<evidence type="ECO:0000256" key="1">
    <source>
        <dbReference type="SAM" id="MobiDB-lite"/>
    </source>
</evidence>
<sequence length="160" mass="18056">MLHPLCFLHDSGVWHVQSHYSSEVMRSQHGIQQDKVMTFRRGIQDQSEAWAKLYDKKEKEAMKVANPKETLRKMYDKLVTPKLQRHGASAPLPFEDESSRGNVTSSKEENAKKKAKKGDGKSASKKERERAKKKKKKKKSKKAKSTSSSSSSSTSTTSSN</sequence>
<feature type="compositionally biased region" description="Basic and acidic residues" evidence="1">
    <location>
        <begin position="106"/>
        <end position="130"/>
    </location>
</feature>
<evidence type="ECO:0000313" key="2">
    <source>
        <dbReference type="EMBL" id="CAK9009281.1"/>
    </source>
</evidence>
<reference evidence="2 3" key="1">
    <citation type="submission" date="2024-02" db="EMBL/GenBank/DDBJ databases">
        <authorList>
            <person name="Chen Y."/>
            <person name="Shah S."/>
            <person name="Dougan E. K."/>
            <person name="Thang M."/>
            <person name="Chan C."/>
        </authorList>
    </citation>
    <scope>NUCLEOTIDE SEQUENCE [LARGE SCALE GENOMIC DNA]</scope>
</reference>
<dbReference type="Proteomes" id="UP001642484">
    <property type="component" value="Unassembled WGS sequence"/>
</dbReference>
<gene>
    <name evidence="2" type="ORF">CCMP2556_LOCUS9592</name>
</gene>
<name>A0ABP0J4J2_9DINO</name>
<comment type="caution">
    <text evidence="2">The sequence shown here is derived from an EMBL/GenBank/DDBJ whole genome shotgun (WGS) entry which is preliminary data.</text>
</comment>
<dbReference type="EMBL" id="CAXAMN010004446">
    <property type="protein sequence ID" value="CAK9009281.1"/>
    <property type="molecule type" value="Genomic_DNA"/>
</dbReference>
<protein>
    <submittedName>
        <fullName evidence="2">Uncharacterized protein</fullName>
    </submittedName>
</protein>
<feature type="compositionally biased region" description="Low complexity" evidence="1">
    <location>
        <begin position="145"/>
        <end position="160"/>
    </location>
</feature>
<feature type="compositionally biased region" description="Basic residues" evidence="1">
    <location>
        <begin position="131"/>
        <end position="144"/>
    </location>
</feature>
<evidence type="ECO:0000313" key="3">
    <source>
        <dbReference type="Proteomes" id="UP001642484"/>
    </source>
</evidence>
<feature type="region of interest" description="Disordered" evidence="1">
    <location>
        <begin position="75"/>
        <end position="160"/>
    </location>
</feature>
<proteinExistence type="predicted"/>